<protein>
    <submittedName>
        <fullName evidence="1">Uncharacterized protein</fullName>
    </submittedName>
</protein>
<comment type="caution">
    <text evidence="1">The sequence shown here is derived from an EMBL/GenBank/DDBJ whole genome shotgun (WGS) entry which is preliminary data.</text>
</comment>
<sequence>MQPYFFLRMGDCIATKLYFWAANKFKVTLCGYMARALKAAAPSLSYEKGPKTRLQDDFAVTLRLLLPLAWLCIGCRYLLTGYDAT</sequence>
<reference evidence="1" key="1">
    <citation type="submission" date="2022-03" db="EMBL/GenBank/DDBJ databases">
        <authorList>
            <person name="Sayadi A."/>
        </authorList>
    </citation>
    <scope>NUCLEOTIDE SEQUENCE</scope>
</reference>
<evidence type="ECO:0000313" key="1">
    <source>
        <dbReference type="EMBL" id="CAH1982286.1"/>
    </source>
</evidence>
<accession>A0A9P0KTS7</accession>
<evidence type="ECO:0000313" key="2">
    <source>
        <dbReference type="Proteomes" id="UP001152888"/>
    </source>
</evidence>
<gene>
    <name evidence="1" type="ORF">ACAOBT_LOCUS14924</name>
</gene>
<dbReference type="Proteomes" id="UP001152888">
    <property type="component" value="Unassembled WGS sequence"/>
</dbReference>
<name>A0A9P0KTS7_ACAOB</name>
<dbReference type="EMBL" id="CAKOFQ010006918">
    <property type="protein sequence ID" value="CAH1982286.1"/>
    <property type="molecule type" value="Genomic_DNA"/>
</dbReference>
<dbReference type="AlphaFoldDB" id="A0A9P0KTS7"/>
<proteinExistence type="predicted"/>
<organism evidence="1 2">
    <name type="scientific">Acanthoscelides obtectus</name>
    <name type="common">Bean weevil</name>
    <name type="synonym">Bruchus obtectus</name>
    <dbReference type="NCBI Taxonomy" id="200917"/>
    <lineage>
        <taxon>Eukaryota</taxon>
        <taxon>Metazoa</taxon>
        <taxon>Ecdysozoa</taxon>
        <taxon>Arthropoda</taxon>
        <taxon>Hexapoda</taxon>
        <taxon>Insecta</taxon>
        <taxon>Pterygota</taxon>
        <taxon>Neoptera</taxon>
        <taxon>Endopterygota</taxon>
        <taxon>Coleoptera</taxon>
        <taxon>Polyphaga</taxon>
        <taxon>Cucujiformia</taxon>
        <taxon>Chrysomeloidea</taxon>
        <taxon>Chrysomelidae</taxon>
        <taxon>Bruchinae</taxon>
        <taxon>Bruchini</taxon>
        <taxon>Acanthoscelides</taxon>
    </lineage>
</organism>
<keyword evidence="2" id="KW-1185">Reference proteome</keyword>